<evidence type="ECO:0000313" key="2">
    <source>
        <dbReference type="Proteomes" id="UP000237000"/>
    </source>
</evidence>
<proteinExistence type="predicted"/>
<name>A0A2P5EXZ9_TREOI</name>
<gene>
    <name evidence="1" type="ORF">TorRG33x02_136910</name>
</gene>
<reference evidence="2" key="1">
    <citation type="submission" date="2016-06" db="EMBL/GenBank/DDBJ databases">
        <title>Parallel loss of symbiosis genes in relatives of nitrogen-fixing non-legume Parasponia.</title>
        <authorList>
            <person name="Van Velzen R."/>
            <person name="Holmer R."/>
            <person name="Bu F."/>
            <person name="Rutten L."/>
            <person name="Van Zeijl A."/>
            <person name="Liu W."/>
            <person name="Santuari L."/>
            <person name="Cao Q."/>
            <person name="Sharma T."/>
            <person name="Shen D."/>
            <person name="Roswanjaya Y."/>
            <person name="Wardhani T."/>
            <person name="Kalhor M.S."/>
            <person name="Jansen J."/>
            <person name="Van den Hoogen J."/>
            <person name="Gungor B."/>
            <person name="Hartog M."/>
            <person name="Hontelez J."/>
            <person name="Verver J."/>
            <person name="Yang W.-C."/>
            <person name="Schijlen E."/>
            <person name="Repin R."/>
            <person name="Schilthuizen M."/>
            <person name="Schranz E."/>
            <person name="Heidstra R."/>
            <person name="Miyata K."/>
            <person name="Fedorova E."/>
            <person name="Kohlen W."/>
            <person name="Bisseling T."/>
            <person name="Smit S."/>
            <person name="Geurts R."/>
        </authorList>
    </citation>
    <scope>NUCLEOTIDE SEQUENCE [LARGE SCALE GENOMIC DNA]</scope>
    <source>
        <strain evidence="2">cv. RG33-2</strain>
    </source>
</reference>
<dbReference type="InParanoid" id="A0A2P5EXZ9"/>
<dbReference type="EMBL" id="JXTC01000083">
    <property type="protein sequence ID" value="PON90406.1"/>
    <property type="molecule type" value="Genomic_DNA"/>
</dbReference>
<sequence>MASESARLACTFLMYGARAAGGGMAACSAWVLFSTEELGHDTLVSEVAGDDDVDDNDGNVGLGGGFGTMGTRDQTLERIESNDLASYISSVSVSHSPWLQILSLPNLKLPSFVDSPGL</sequence>
<evidence type="ECO:0000313" key="1">
    <source>
        <dbReference type="EMBL" id="PON90406.1"/>
    </source>
</evidence>
<protein>
    <submittedName>
        <fullName evidence="1">Uncharacterized protein</fullName>
    </submittedName>
</protein>
<keyword evidence="2" id="KW-1185">Reference proteome</keyword>
<dbReference type="AlphaFoldDB" id="A0A2P5EXZ9"/>
<comment type="caution">
    <text evidence="1">The sequence shown here is derived from an EMBL/GenBank/DDBJ whole genome shotgun (WGS) entry which is preliminary data.</text>
</comment>
<dbReference type="Proteomes" id="UP000237000">
    <property type="component" value="Unassembled WGS sequence"/>
</dbReference>
<organism evidence="1 2">
    <name type="scientific">Trema orientale</name>
    <name type="common">Charcoal tree</name>
    <name type="synonym">Celtis orientalis</name>
    <dbReference type="NCBI Taxonomy" id="63057"/>
    <lineage>
        <taxon>Eukaryota</taxon>
        <taxon>Viridiplantae</taxon>
        <taxon>Streptophyta</taxon>
        <taxon>Embryophyta</taxon>
        <taxon>Tracheophyta</taxon>
        <taxon>Spermatophyta</taxon>
        <taxon>Magnoliopsida</taxon>
        <taxon>eudicotyledons</taxon>
        <taxon>Gunneridae</taxon>
        <taxon>Pentapetalae</taxon>
        <taxon>rosids</taxon>
        <taxon>fabids</taxon>
        <taxon>Rosales</taxon>
        <taxon>Cannabaceae</taxon>
        <taxon>Trema</taxon>
    </lineage>
</organism>
<accession>A0A2P5EXZ9</accession>